<evidence type="ECO:0000256" key="5">
    <source>
        <dbReference type="ARBA" id="ARBA00022605"/>
    </source>
</evidence>
<keyword evidence="5" id="KW-0028">Amino-acid biosynthesis</keyword>
<keyword evidence="10" id="KW-0198">Cysteine biosynthesis</keyword>
<evidence type="ECO:0000256" key="6">
    <source>
        <dbReference type="ARBA" id="ARBA00022692"/>
    </source>
</evidence>
<dbReference type="GO" id="GO:0005886">
    <property type="term" value="C:plasma membrane"/>
    <property type="evidence" value="ECO:0007669"/>
    <property type="project" value="TreeGrafter"/>
</dbReference>
<dbReference type="PANTHER" id="PTHR37468">
    <property type="entry name" value="SULFATE TRANSPORTER CYSZ"/>
    <property type="match status" value="1"/>
</dbReference>
<keyword evidence="9 11" id="KW-0472">Membrane</keyword>
<feature type="transmembrane region" description="Helical" evidence="11">
    <location>
        <begin position="63"/>
        <end position="89"/>
    </location>
</feature>
<keyword evidence="3" id="KW-1003">Cell membrane</keyword>
<keyword evidence="8" id="KW-0764">Sulfate transport</keyword>
<evidence type="ECO:0000256" key="2">
    <source>
        <dbReference type="ARBA" id="ARBA00022448"/>
    </source>
</evidence>
<dbReference type="PANTHER" id="PTHR37468:SF1">
    <property type="entry name" value="SULFATE TRANSPORTER CYSZ"/>
    <property type="match status" value="1"/>
</dbReference>
<dbReference type="GO" id="GO:0000103">
    <property type="term" value="P:sulfate assimilation"/>
    <property type="evidence" value="ECO:0007669"/>
    <property type="project" value="TreeGrafter"/>
</dbReference>
<proteinExistence type="predicted"/>
<keyword evidence="2" id="KW-0813">Transport</keyword>
<protein>
    <submittedName>
        <fullName evidence="12">Sulfate transporter CysZ</fullName>
    </submittedName>
</protein>
<dbReference type="InterPro" id="IPR059112">
    <property type="entry name" value="CysZ/EI24"/>
</dbReference>
<dbReference type="GO" id="GO:0009675">
    <property type="term" value="F:high-affinity sulfate:proton symporter activity"/>
    <property type="evidence" value="ECO:0007669"/>
    <property type="project" value="TreeGrafter"/>
</dbReference>
<dbReference type="RefSeq" id="WP_284382913.1">
    <property type="nucleotide sequence ID" value="NZ_BSNM01000016.1"/>
</dbReference>
<dbReference type="NCBIfam" id="NF003433">
    <property type="entry name" value="PRK04949.1"/>
    <property type="match status" value="1"/>
</dbReference>
<reference evidence="12" key="1">
    <citation type="journal article" date="2014" name="Int. J. Syst. Evol. Microbiol.">
        <title>Complete genome sequence of Corynebacterium casei LMG S-19264T (=DSM 44701T), isolated from a smear-ripened cheese.</title>
        <authorList>
            <consortium name="US DOE Joint Genome Institute (JGI-PGF)"/>
            <person name="Walter F."/>
            <person name="Albersmeier A."/>
            <person name="Kalinowski J."/>
            <person name="Ruckert C."/>
        </authorList>
    </citation>
    <scope>NUCLEOTIDE SEQUENCE</scope>
    <source>
        <strain evidence="12">NBRC 110071</strain>
    </source>
</reference>
<organism evidence="12 13">
    <name type="scientific">Litoribrevibacter albus</name>
    <dbReference type="NCBI Taxonomy" id="1473156"/>
    <lineage>
        <taxon>Bacteria</taxon>
        <taxon>Pseudomonadati</taxon>
        <taxon>Pseudomonadota</taxon>
        <taxon>Gammaproteobacteria</taxon>
        <taxon>Oceanospirillales</taxon>
        <taxon>Oceanospirillaceae</taxon>
        <taxon>Litoribrevibacter</taxon>
    </lineage>
</organism>
<evidence type="ECO:0000313" key="12">
    <source>
        <dbReference type="EMBL" id="GLQ32785.1"/>
    </source>
</evidence>
<evidence type="ECO:0000256" key="8">
    <source>
        <dbReference type="ARBA" id="ARBA00023032"/>
    </source>
</evidence>
<evidence type="ECO:0000256" key="3">
    <source>
        <dbReference type="ARBA" id="ARBA00022475"/>
    </source>
</evidence>
<reference evidence="12" key="2">
    <citation type="submission" date="2023-01" db="EMBL/GenBank/DDBJ databases">
        <title>Draft genome sequence of Litoribrevibacter albus strain NBRC 110071.</title>
        <authorList>
            <person name="Sun Q."/>
            <person name="Mori K."/>
        </authorList>
    </citation>
    <scope>NUCLEOTIDE SEQUENCE</scope>
    <source>
        <strain evidence="12">NBRC 110071</strain>
    </source>
</reference>
<evidence type="ECO:0000256" key="4">
    <source>
        <dbReference type="ARBA" id="ARBA00022519"/>
    </source>
</evidence>
<dbReference type="Pfam" id="PF07264">
    <property type="entry name" value="EI24"/>
    <property type="match status" value="1"/>
</dbReference>
<comment type="subcellular location">
    <subcellularLocation>
        <location evidence="1">Membrane</location>
        <topology evidence="1">Multi-pass membrane protein</topology>
    </subcellularLocation>
</comment>
<evidence type="ECO:0000256" key="10">
    <source>
        <dbReference type="ARBA" id="ARBA00023192"/>
    </source>
</evidence>
<dbReference type="Proteomes" id="UP001161389">
    <property type="component" value="Unassembled WGS sequence"/>
</dbReference>
<evidence type="ECO:0000313" key="13">
    <source>
        <dbReference type="Proteomes" id="UP001161389"/>
    </source>
</evidence>
<dbReference type="EMBL" id="BSNM01000016">
    <property type="protein sequence ID" value="GLQ32785.1"/>
    <property type="molecule type" value="Genomic_DNA"/>
</dbReference>
<comment type="caution">
    <text evidence="12">The sequence shown here is derived from an EMBL/GenBank/DDBJ whole genome shotgun (WGS) entry which is preliminary data.</text>
</comment>
<evidence type="ECO:0000256" key="7">
    <source>
        <dbReference type="ARBA" id="ARBA00022989"/>
    </source>
</evidence>
<evidence type="ECO:0000256" key="9">
    <source>
        <dbReference type="ARBA" id="ARBA00023136"/>
    </source>
</evidence>
<dbReference type="GO" id="GO:0019344">
    <property type="term" value="P:cysteine biosynthetic process"/>
    <property type="evidence" value="ECO:0007669"/>
    <property type="project" value="UniProtKB-KW"/>
</dbReference>
<feature type="transmembrane region" description="Helical" evidence="11">
    <location>
        <begin position="21"/>
        <end position="43"/>
    </location>
</feature>
<keyword evidence="4" id="KW-0997">Cell inner membrane</keyword>
<evidence type="ECO:0000256" key="1">
    <source>
        <dbReference type="ARBA" id="ARBA00004141"/>
    </source>
</evidence>
<feature type="transmembrane region" description="Helical" evidence="11">
    <location>
        <begin position="132"/>
        <end position="151"/>
    </location>
</feature>
<dbReference type="InterPro" id="IPR050480">
    <property type="entry name" value="CysZ-like"/>
</dbReference>
<evidence type="ECO:0000256" key="11">
    <source>
        <dbReference type="SAM" id="Phobius"/>
    </source>
</evidence>
<keyword evidence="7 11" id="KW-1133">Transmembrane helix</keyword>
<feature type="transmembrane region" description="Helical" evidence="11">
    <location>
        <begin position="197"/>
        <end position="230"/>
    </location>
</feature>
<accession>A0AA37W7N0</accession>
<sequence>MLASLKRSFSLLISSDLRWYVLGPLLINITVFAGLGLYIFSWIPDWMMAAQGLFPEWLAWLSWLIAPLVVLAVIIVGISTFNIIGNILAAPLNAFLSEKVEKLELGERYVAPEERTIAQEAIHAVIREFRKLLYYLPRFLVLLIISFIPGVNLVAPFLWFAFGAWLMAFQYFDYPLDNRRYDFAKSRAWIHSRPVRSLSFGSVTSVLFMIPGVNLFMMPLCVVWATLLWLEEQKA</sequence>
<gene>
    <name evidence="12" type="primary">cysZ</name>
    <name evidence="12" type="ORF">GCM10007876_32640</name>
</gene>
<keyword evidence="13" id="KW-1185">Reference proteome</keyword>
<name>A0AA37W7N0_9GAMM</name>
<dbReference type="AlphaFoldDB" id="A0AA37W7N0"/>
<keyword evidence="6 11" id="KW-0812">Transmembrane</keyword>